<evidence type="ECO:0000313" key="9">
    <source>
        <dbReference type="Proteomes" id="UP001178354"/>
    </source>
</evidence>
<evidence type="ECO:0000256" key="2">
    <source>
        <dbReference type="ARBA" id="ARBA00023136"/>
    </source>
</evidence>
<evidence type="ECO:0000259" key="6">
    <source>
        <dbReference type="Pfam" id="PF03968"/>
    </source>
</evidence>
<keyword evidence="9" id="KW-1185">Reference proteome</keyword>
<comment type="similarity">
    <text evidence="4">Belongs to the LptD family.</text>
</comment>
<dbReference type="InterPro" id="IPR007543">
    <property type="entry name" value="LptD_C"/>
</dbReference>
<comment type="caution">
    <text evidence="4">Lacks conserved residue(s) required for the propagation of feature annotation.</text>
</comment>
<dbReference type="PANTHER" id="PTHR30189:SF1">
    <property type="entry name" value="LPS-ASSEMBLY PROTEIN LPTD"/>
    <property type="match status" value="1"/>
</dbReference>
<name>A0AAW8B374_9GAMM</name>
<feature type="domain" description="LptD C-terminal" evidence="7">
    <location>
        <begin position="381"/>
        <end position="793"/>
    </location>
</feature>
<dbReference type="Pfam" id="PF04453">
    <property type="entry name" value="LptD"/>
    <property type="match status" value="1"/>
</dbReference>
<feature type="signal peptide" evidence="4">
    <location>
        <begin position="1"/>
        <end position="24"/>
    </location>
</feature>
<reference evidence="8" key="1">
    <citation type="journal article" date="2010" name="Int. J. Syst. Evol. Microbiol.">
        <title>Porticoccus litoralis gen. nov., sp. nov., a gammaproteobacterium isolated from the Yellow Sea.</title>
        <authorList>
            <person name="Oh H.M."/>
            <person name="Kim H."/>
            <person name="Kim K.M."/>
            <person name="Min G.S."/>
            <person name="Cho J.C."/>
        </authorList>
    </citation>
    <scope>NUCLEOTIDE SEQUENCE</scope>
    <source>
        <strain evidence="8">DSM 25064</strain>
    </source>
</reference>
<evidence type="ECO:0000256" key="4">
    <source>
        <dbReference type="HAMAP-Rule" id="MF_01411"/>
    </source>
</evidence>
<dbReference type="GO" id="GO:0015920">
    <property type="term" value="P:lipopolysaccharide transport"/>
    <property type="evidence" value="ECO:0007669"/>
    <property type="project" value="InterPro"/>
</dbReference>
<dbReference type="InterPro" id="IPR020889">
    <property type="entry name" value="LipoPS_assembly_LptD"/>
</dbReference>
<dbReference type="GO" id="GO:0009279">
    <property type="term" value="C:cell outer membrane"/>
    <property type="evidence" value="ECO:0007669"/>
    <property type="project" value="UniProtKB-SubCell"/>
</dbReference>
<organism evidence="8 9">
    <name type="scientific">Porticoccus litoralis</name>
    <dbReference type="NCBI Taxonomy" id="434086"/>
    <lineage>
        <taxon>Bacteria</taxon>
        <taxon>Pseudomonadati</taxon>
        <taxon>Pseudomonadota</taxon>
        <taxon>Gammaproteobacteria</taxon>
        <taxon>Cellvibrionales</taxon>
        <taxon>Porticoccaceae</taxon>
        <taxon>Porticoccus</taxon>
    </lineage>
</organism>
<evidence type="ECO:0000259" key="7">
    <source>
        <dbReference type="Pfam" id="PF04453"/>
    </source>
</evidence>
<dbReference type="InterPro" id="IPR050218">
    <property type="entry name" value="LptD"/>
</dbReference>
<dbReference type="Proteomes" id="UP001178354">
    <property type="component" value="Unassembled WGS sequence"/>
</dbReference>
<reference evidence="8" key="2">
    <citation type="submission" date="2023-08" db="EMBL/GenBank/DDBJ databases">
        <authorList>
            <person name="Luo J."/>
        </authorList>
    </citation>
    <scope>NUCLEOTIDE SEQUENCE</scope>
    <source>
        <strain evidence="8">DSM 25064</strain>
    </source>
</reference>
<feature type="chain" id="PRO_5043061925" description="LPS-assembly protein LptD" evidence="4">
    <location>
        <begin position="25"/>
        <end position="882"/>
    </location>
</feature>
<dbReference type="PANTHER" id="PTHR30189">
    <property type="entry name" value="LPS-ASSEMBLY PROTEIN"/>
    <property type="match status" value="1"/>
</dbReference>
<evidence type="ECO:0000256" key="3">
    <source>
        <dbReference type="ARBA" id="ARBA00023237"/>
    </source>
</evidence>
<evidence type="ECO:0000256" key="5">
    <source>
        <dbReference type="SAM" id="MobiDB-lite"/>
    </source>
</evidence>
<keyword evidence="3 4" id="KW-0998">Cell outer membrane</keyword>
<keyword evidence="2 4" id="KW-0472">Membrane</keyword>
<dbReference type="EMBL" id="JAUUUU010000002">
    <property type="protein sequence ID" value="MDP1520197.1"/>
    <property type="molecule type" value="Genomic_DNA"/>
</dbReference>
<comment type="subunit">
    <text evidence="4">Component of the lipopolysaccharide transport and assembly complex. Interacts with LptE and LptA.</text>
</comment>
<sequence precursor="true">MRSQFVQTSTLILSGLLLAPSIHAESSSGKMQWECKASPSGEWQCGERSLPGRTFSRPTHPEPEAYEPEPDDDAPKVELARNLDWVEQDALTEEQQKTMAPGCCGAYVEPPRDYPESDLDPADAPLRVASETTEVEQENVAHLRGKVQLTQGYRQVRSQNATVDQNTRTVDLDGDVQFREPGLLLTGDHAQINMDTKDVTIDNATYLLHESNVRGTATQMNRRDAVFYIDNATYTTCEPGSNAWQLVSSEVDINPETGIAHAKHVRLEVKDIPIMYAPWLRFPIDDRRASGLLFPSFQFGDENGIDFAQPIYLNLAPNYDATITPRYIQERGPMAEVELRHLSKLTNTVLGGAFLSDDDGGDDDDEEPDVITGDRNYEGEDRWLVSVDHEGGFGKRWSTLVDYTKVSDSDYFRDLDNTTLEVNSQTHLKQVASTSYRLDHWFFNIKGQKFQTLNDDFDRIEQYKQLPRVDANGDYRFGDFVVNLDNQYTYFDHDDDDNLAPTNTYMQDDLGTFVTGERLRLNYSVTWDKQWAWGYFRPTAKVRHLTYNLDDPIMGQNDDSPSVTVPTGVIDAGIYLERDTTWLQGFTQTLEPRVYMVHTKYEDQSDIPDFDTSLMTFSYSQLFRDDRFTGGDRIGDTEQISVGLTSRLIDQNTGVEWLRASFGQIFYLDDRYVTLDPTLNKAFLKALGDPDSLSAAQREVATDMLSDESAYAAEIALRLSENWRAQADLLYDEDDSQLDRGTASLRYNDRNNRLFNVSYRFNRRIPRIVGNEIIDTDIEQADFSTMLPIGRNWSLIAKHNFDLTNSRELETFFGFQYDSCCWRFSLLARRWLDRDDYILLPDEDLEEDDGIFFQIQFKGLAGSGRKVDALLEDGIYGYVPTE</sequence>
<feature type="region of interest" description="Disordered" evidence="5">
    <location>
        <begin position="39"/>
        <end position="75"/>
    </location>
</feature>
<comment type="function">
    <text evidence="4">Together with LptE, is involved in the assembly of lipopolysaccharide (LPS) at the surface of the outer membrane.</text>
</comment>
<accession>A0AAW8B374</accession>
<comment type="subcellular location">
    <subcellularLocation>
        <location evidence="4">Cell outer membrane</location>
    </subcellularLocation>
</comment>
<dbReference type="Gene3D" id="2.60.450.10">
    <property type="entry name" value="Lipopolysaccharide (LPS) transport protein A like domain"/>
    <property type="match status" value="1"/>
</dbReference>
<evidence type="ECO:0000256" key="1">
    <source>
        <dbReference type="ARBA" id="ARBA00022729"/>
    </source>
</evidence>
<dbReference type="GO" id="GO:1990351">
    <property type="term" value="C:transporter complex"/>
    <property type="evidence" value="ECO:0007669"/>
    <property type="project" value="TreeGrafter"/>
</dbReference>
<evidence type="ECO:0000313" key="8">
    <source>
        <dbReference type="EMBL" id="MDP1520197.1"/>
    </source>
</evidence>
<dbReference type="AlphaFoldDB" id="A0AAW8B374"/>
<dbReference type="RefSeq" id="WP_305169763.1">
    <property type="nucleotide sequence ID" value="NZ_JAUUUU010000002.1"/>
</dbReference>
<proteinExistence type="inferred from homology"/>
<dbReference type="GO" id="GO:0043165">
    <property type="term" value="P:Gram-negative-bacterium-type cell outer membrane assembly"/>
    <property type="evidence" value="ECO:0007669"/>
    <property type="project" value="UniProtKB-UniRule"/>
</dbReference>
<feature type="domain" description="Organic solvent tolerance-like N-terminal" evidence="6">
    <location>
        <begin position="128"/>
        <end position="257"/>
    </location>
</feature>
<dbReference type="Pfam" id="PF03968">
    <property type="entry name" value="LptD_N"/>
    <property type="match status" value="1"/>
</dbReference>
<comment type="caution">
    <text evidence="8">The sequence shown here is derived from an EMBL/GenBank/DDBJ whole genome shotgun (WGS) entry which is preliminary data.</text>
</comment>
<dbReference type="InterPro" id="IPR005653">
    <property type="entry name" value="OstA-like_N"/>
</dbReference>
<keyword evidence="1 4" id="KW-0732">Signal</keyword>
<gene>
    <name evidence="4" type="primary">lptD</name>
    <name evidence="8" type="ORF">Q8A57_04360</name>
</gene>
<protein>
    <recommendedName>
        <fullName evidence="4">LPS-assembly protein LptD</fullName>
    </recommendedName>
</protein>
<dbReference type="HAMAP" id="MF_01411">
    <property type="entry name" value="LPS_assembly_LptD"/>
    <property type="match status" value="1"/>
</dbReference>